<proteinExistence type="predicted"/>
<keyword evidence="2 6" id="KW-0808">Transferase</keyword>
<evidence type="ECO:0000256" key="2">
    <source>
        <dbReference type="ARBA" id="ARBA00022679"/>
    </source>
</evidence>
<dbReference type="GO" id="GO:0032259">
    <property type="term" value="P:methylation"/>
    <property type="evidence" value="ECO:0007669"/>
    <property type="project" value="UniProtKB-KW"/>
</dbReference>
<dbReference type="InterPro" id="IPR051486">
    <property type="entry name" value="Hcy_S-methyltransferase"/>
</dbReference>
<protein>
    <submittedName>
        <fullName evidence="8">Homocysteine S-methyltransferase</fullName>
        <ecNumber evidence="8">2.1.1.10</ecNumber>
    </submittedName>
</protein>
<dbReference type="PANTHER" id="PTHR46015">
    <property type="entry name" value="ZGC:172121"/>
    <property type="match status" value="1"/>
</dbReference>
<dbReference type="AlphaFoldDB" id="A0A5N1GJT6"/>
<dbReference type="GO" id="GO:0008898">
    <property type="term" value="F:S-adenosylmethionine-homocysteine S-methyltransferase activity"/>
    <property type="evidence" value="ECO:0007669"/>
    <property type="project" value="TreeGrafter"/>
</dbReference>
<reference evidence="8 9" key="1">
    <citation type="submission" date="2019-09" db="EMBL/GenBank/DDBJ databases">
        <title>Draft genome sequence assemblies of isolates from the urinary tract.</title>
        <authorList>
            <person name="Mores C.R."/>
            <person name="Putonti C."/>
            <person name="Wolfe A.J."/>
        </authorList>
    </citation>
    <scope>NUCLEOTIDE SEQUENCE [LARGE SCALE GENOMIC DNA]</scope>
    <source>
        <strain evidence="8 9">UMB623</strain>
    </source>
</reference>
<dbReference type="GO" id="GO:0009086">
    <property type="term" value="P:methionine biosynthetic process"/>
    <property type="evidence" value="ECO:0007669"/>
    <property type="project" value="InterPro"/>
</dbReference>
<dbReference type="InterPro" id="IPR036589">
    <property type="entry name" value="HCY_dom_sf"/>
</dbReference>
<organism evidence="8 9">
    <name type="scientific">Aerococcus sanguinicola</name>
    <dbReference type="NCBI Taxonomy" id="119206"/>
    <lineage>
        <taxon>Bacteria</taxon>
        <taxon>Bacillati</taxon>
        <taxon>Bacillota</taxon>
        <taxon>Bacilli</taxon>
        <taxon>Lactobacillales</taxon>
        <taxon>Aerococcaceae</taxon>
        <taxon>Aerococcus</taxon>
    </lineage>
</organism>
<accession>A0A5N1GJT6</accession>
<dbReference type="InterPro" id="IPR003726">
    <property type="entry name" value="HCY_dom"/>
</dbReference>
<dbReference type="EMBL" id="VYWO01000005">
    <property type="protein sequence ID" value="KAA9300281.1"/>
    <property type="molecule type" value="Genomic_DNA"/>
</dbReference>
<dbReference type="Proteomes" id="UP000327148">
    <property type="component" value="Unassembled WGS sequence"/>
</dbReference>
<dbReference type="SUPFAM" id="SSF82282">
    <property type="entry name" value="Homocysteine S-methyltransferase"/>
    <property type="match status" value="1"/>
</dbReference>
<keyword evidence="4 5" id="KW-0862">Zinc</keyword>
<gene>
    <name evidence="8" type="primary">mmuM</name>
    <name evidence="8" type="ORF">F6I03_07545</name>
</gene>
<dbReference type="PANTHER" id="PTHR46015:SF1">
    <property type="entry name" value="HOMOCYSTEINE S-METHYLTRANSFERASE-LIKE ISOFORM 1"/>
    <property type="match status" value="1"/>
</dbReference>
<evidence type="ECO:0000256" key="1">
    <source>
        <dbReference type="ARBA" id="ARBA00022603"/>
    </source>
</evidence>
<evidence type="ECO:0000256" key="6">
    <source>
        <dbReference type="PROSITE-ProRule" id="PRU00333"/>
    </source>
</evidence>
<dbReference type="EC" id="2.1.1.10" evidence="8"/>
<dbReference type="Gene3D" id="3.20.20.330">
    <property type="entry name" value="Homocysteine-binding-like domain"/>
    <property type="match status" value="1"/>
</dbReference>
<evidence type="ECO:0000256" key="4">
    <source>
        <dbReference type="ARBA" id="ARBA00022833"/>
    </source>
</evidence>
<feature type="binding site" evidence="5 6">
    <location>
        <position position="286"/>
    </location>
    <ligand>
        <name>Zn(2+)</name>
        <dbReference type="ChEBI" id="CHEBI:29105"/>
    </ligand>
</feature>
<evidence type="ECO:0000313" key="8">
    <source>
        <dbReference type="EMBL" id="KAA9300281.1"/>
    </source>
</evidence>
<keyword evidence="3 5" id="KW-0479">Metal-binding</keyword>
<evidence type="ECO:0000256" key="5">
    <source>
        <dbReference type="PIRSR" id="PIRSR037505-2"/>
    </source>
</evidence>
<comment type="caution">
    <text evidence="8">The sequence shown here is derived from an EMBL/GenBank/DDBJ whole genome shotgun (WGS) entry which is preliminary data.</text>
</comment>
<dbReference type="InterPro" id="IPR017226">
    <property type="entry name" value="BHMT-like"/>
</dbReference>
<sequence>MTDIVNALEKEAVVVVDGGLSSELQAYQEELNHPLWTARLVERAPEAIKQAHQAFFEAGANIATTATYQASVEGFVKAGHKNIEARTLMRQAVRLAKQARDASAGDQAKWLAASIGPYGAFLADGSEYRGDYDLSDLELYAFHAERLALLVEAGVDLVFFETMPNILEVKTLLKLLEQFPDQKACLSVSLKDPGHMSDGTPLEDLQTLADWHPQIIAYGVNCCRVEWVSPALDLMKPSALKPFIVYPNLGGTYNPESKQFEGQEAICIGDWVTDWYDKGARFIGGCCGTTAQDIREVRQVLDKYLENKN</sequence>
<dbReference type="OrthoDB" id="9803687at2"/>
<feature type="domain" description="Hcy-binding" evidence="7">
    <location>
        <begin position="2"/>
        <end position="301"/>
    </location>
</feature>
<dbReference type="GO" id="GO:0033528">
    <property type="term" value="P:S-methylmethionine cycle"/>
    <property type="evidence" value="ECO:0007669"/>
    <property type="project" value="TreeGrafter"/>
</dbReference>
<evidence type="ECO:0000313" key="9">
    <source>
        <dbReference type="Proteomes" id="UP000327148"/>
    </source>
</evidence>
<evidence type="ECO:0000259" key="7">
    <source>
        <dbReference type="PROSITE" id="PS50970"/>
    </source>
</evidence>
<evidence type="ECO:0000256" key="3">
    <source>
        <dbReference type="ARBA" id="ARBA00022723"/>
    </source>
</evidence>
<feature type="binding site" evidence="5 6">
    <location>
        <position position="287"/>
    </location>
    <ligand>
        <name>Zn(2+)</name>
        <dbReference type="ChEBI" id="CHEBI:29105"/>
    </ligand>
</feature>
<dbReference type="Pfam" id="PF02574">
    <property type="entry name" value="S-methyl_trans"/>
    <property type="match status" value="1"/>
</dbReference>
<keyword evidence="1 6" id="KW-0489">Methyltransferase</keyword>
<dbReference type="GO" id="GO:0008270">
    <property type="term" value="F:zinc ion binding"/>
    <property type="evidence" value="ECO:0007669"/>
    <property type="project" value="InterPro"/>
</dbReference>
<dbReference type="STRING" id="119206.AWM72_06505"/>
<dbReference type="RefSeq" id="WP_070430365.1">
    <property type="nucleotide sequence ID" value="NZ_VYWO01000005.1"/>
</dbReference>
<feature type="binding site" evidence="5 6">
    <location>
        <position position="222"/>
    </location>
    <ligand>
        <name>Zn(2+)</name>
        <dbReference type="ChEBI" id="CHEBI:29105"/>
    </ligand>
</feature>
<name>A0A5N1GJT6_9LACT</name>
<dbReference type="NCBIfam" id="NF007020">
    <property type="entry name" value="PRK09485.1"/>
    <property type="match status" value="1"/>
</dbReference>
<dbReference type="PROSITE" id="PS50970">
    <property type="entry name" value="HCY"/>
    <property type="match status" value="1"/>
</dbReference>
<comment type="cofactor">
    <cofactor evidence="5">
        <name>Zn(2+)</name>
        <dbReference type="ChEBI" id="CHEBI:29105"/>
    </cofactor>
    <text evidence="5">Binds 1 zinc ion per subunit.</text>
</comment>
<dbReference type="PIRSF" id="PIRSF037505">
    <property type="entry name" value="Betaine_HMT"/>
    <property type="match status" value="1"/>
</dbReference>